<keyword evidence="6 10" id="KW-0067">ATP-binding</keyword>
<evidence type="ECO:0000256" key="5">
    <source>
        <dbReference type="ARBA" id="ARBA00022741"/>
    </source>
</evidence>
<keyword evidence="4" id="KW-1003">Cell membrane</keyword>
<proteinExistence type="inferred from homology"/>
<dbReference type="SMART" id="SM00382">
    <property type="entry name" value="AAA"/>
    <property type="match status" value="2"/>
</dbReference>
<feature type="domain" description="ABC transporter" evidence="9">
    <location>
        <begin position="292"/>
        <end position="521"/>
    </location>
</feature>
<name>A0A1M5QCM4_9FIRM</name>
<dbReference type="InterPro" id="IPR003593">
    <property type="entry name" value="AAA+_ATPase"/>
</dbReference>
<dbReference type="PROSITE" id="PS50893">
    <property type="entry name" value="ABC_TRANSPORTER_2"/>
    <property type="match status" value="2"/>
</dbReference>
<protein>
    <submittedName>
        <fullName evidence="10">Energy-coupling factor transport system ATP-binding protein</fullName>
    </submittedName>
</protein>
<evidence type="ECO:0000256" key="4">
    <source>
        <dbReference type="ARBA" id="ARBA00022475"/>
    </source>
</evidence>
<dbReference type="InterPro" id="IPR027417">
    <property type="entry name" value="P-loop_NTPase"/>
</dbReference>
<dbReference type="Pfam" id="PF00005">
    <property type="entry name" value="ABC_tran"/>
    <property type="match status" value="2"/>
</dbReference>
<keyword evidence="3" id="KW-0813">Transport</keyword>
<dbReference type="InterPro" id="IPR003439">
    <property type="entry name" value="ABC_transporter-like_ATP-bd"/>
</dbReference>
<feature type="domain" description="ABC transporter" evidence="9">
    <location>
        <begin position="4"/>
        <end position="244"/>
    </location>
</feature>
<keyword evidence="11" id="KW-1185">Reference proteome</keyword>
<dbReference type="GO" id="GO:0005524">
    <property type="term" value="F:ATP binding"/>
    <property type="evidence" value="ECO:0007669"/>
    <property type="project" value="UniProtKB-KW"/>
</dbReference>
<dbReference type="CDD" id="cd03225">
    <property type="entry name" value="ABC_cobalt_CbiO_domain1"/>
    <property type="match status" value="2"/>
</dbReference>
<dbReference type="InterPro" id="IPR017871">
    <property type="entry name" value="ABC_transporter-like_CS"/>
</dbReference>
<dbReference type="GO" id="GO:0016887">
    <property type="term" value="F:ATP hydrolysis activity"/>
    <property type="evidence" value="ECO:0007669"/>
    <property type="project" value="InterPro"/>
</dbReference>
<dbReference type="GO" id="GO:0042626">
    <property type="term" value="F:ATPase-coupled transmembrane transporter activity"/>
    <property type="evidence" value="ECO:0007669"/>
    <property type="project" value="TreeGrafter"/>
</dbReference>
<dbReference type="InterPro" id="IPR015856">
    <property type="entry name" value="ABC_transpr_CbiO/EcfA_su"/>
</dbReference>
<accession>A0A1M5QCM4</accession>
<sequence>MEKIKIENLTYCYPGREEPALKGINLILGEGEFVLLIGESGSGKSTLLKVLSGLIPDFYGGSYEGEVYIDGLKLRRMRNRERARKLGFLGQNPENQLFTARVEKELVLAMENLGFTRELMRKRVAETAGFFNLTPYLKSKVAWLSGGMKQKLALASLTALGPEVLLLDEPLSQLDPQSAEEILNLLVRLNQEYGITVVMAEQRLEKCLSLADRVVWMEKGEIRGEGTPEELGSFWGRDKLFLLPSLPRLFALMGEKKLPLTVKEGRKHLAAYEVLQGGRQEGEHGQRREAVLQVKGLWYAYPPGKEVLKNLNFTVYEHDIWIIMGENGAGKTTLLKVLSGLLPASRGKVLFRGEDLRDLPLKEKSRRIAYIPQNPDDYFFLPTVREEVIFNLEQTGKNKEEADSLLEQFGLASYHAFNPRDLSMGEKQRLLLACVAALEPEILLMDEPTRGLDYKGKERLGRWLKDWGAKGKAALIVSHDVEFAAEYGEKVMLLFDGEIAAQGSKYQVMDNSLFYSPDINRLFASRGGGILTCEEACAVLSRGRVQKQVQ</sequence>
<dbReference type="EMBL" id="FQWY01000032">
    <property type="protein sequence ID" value="SHH11807.1"/>
    <property type="molecule type" value="Genomic_DNA"/>
</dbReference>
<evidence type="ECO:0000256" key="1">
    <source>
        <dbReference type="ARBA" id="ARBA00004202"/>
    </source>
</evidence>
<dbReference type="GO" id="GO:0043190">
    <property type="term" value="C:ATP-binding cassette (ABC) transporter complex"/>
    <property type="evidence" value="ECO:0007669"/>
    <property type="project" value="TreeGrafter"/>
</dbReference>
<dbReference type="PANTHER" id="PTHR43553">
    <property type="entry name" value="HEAVY METAL TRANSPORTER"/>
    <property type="match status" value="1"/>
</dbReference>
<dbReference type="PROSITE" id="PS00675">
    <property type="entry name" value="SIGMA54_INTERACT_1"/>
    <property type="match status" value="1"/>
</dbReference>
<dbReference type="RefSeq" id="WP_073092887.1">
    <property type="nucleotide sequence ID" value="NZ_FQWY01000032.1"/>
</dbReference>
<comment type="subcellular location">
    <subcellularLocation>
        <location evidence="1">Cell membrane</location>
        <topology evidence="1">Peripheral membrane protein</topology>
    </subcellularLocation>
</comment>
<evidence type="ECO:0000256" key="2">
    <source>
        <dbReference type="ARBA" id="ARBA00005417"/>
    </source>
</evidence>
<dbReference type="InterPro" id="IPR025662">
    <property type="entry name" value="Sigma_54_int_dom_ATP-bd_1"/>
</dbReference>
<dbReference type="PROSITE" id="PS00211">
    <property type="entry name" value="ABC_TRANSPORTER_1"/>
    <property type="match status" value="1"/>
</dbReference>
<keyword evidence="5" id="KW-0547">Nucleotide-binding</keyword>
<organism evidence="10 11">
    <name type="scientific">Thermosyntropha lipolytica DSM 11003</name>
    <dbReference type="NCBI Taxonomy" id="1123382"/>
    <lineage>
        <taxon>Bacteria</taxon>
        <taxon>Bacillati</taxon>
        <taxon>Bacillota</taxon>
        <taxon>Clostridia</taxon>
        <taxon>Eubacteriales</taxon>
        <taxon>Syntrophomonadaceae</taxon>
        <taxon>Thermosyntropha</taxon>
    </lineage>
</organism>
<keyword evidence="8" id="KW-0472">Membrane</keyword>
<dbReference type="AlphaFoldDB" id="A0A1M5QCM4"/>
<dbReference type="Proteomes" id="UP000242329">
    <property type="component" value="Unassembled WGS sequence"/>
</dbReference>
<evidence type="ECO:0000256" key="7">
    <source>
        <dbReference type="ARBA" id="ARBA00022967"/>
    </source>
</evidence>
<evidence type="ECO:0000256" key="8">
    <source>
        <dbReference type="ARBA" id="ARBA00023136"/>
    </source>
</evidence>
<evidence type="ECO:0000256" key="6">
    <source>
        <dbReference type="ARBA" id="ARBA00022840"/>
    </source>
</evidence>
<gene>
    <name evidence="10" type="ORF">SAMN02745221_01726</name>
</gene>
<reference evidence="11" key="1">
    <citation type="submission" date="2016-11" db="EMBL/GenBank/DDBJ databases">
        <authorList>
            <person name="Varghese N."/>
            <person name="Submissions S."/>
        </authorList>
    </citation>
    <scope>NUCLEOTIDE SEQUENCE [LARGE SCALE GENOMIC DNA]</scope>
    <source>
        <strain evidence="11">DSM 11003</strain>
    </source>
</reference>
<evidence type="ECO:0000256" key="3">
    <source>
        <dbReference type="ARBA" id="ARBA00022448"/>
    </source>
</evidence>
<keyword evidence="7" id="KW-1278">Translocase</keyword>
<evidence type="ECO:0000313" key="11">
    <source>
        <dbReference type="Proteomes" id="UP000242329"/>
    </source>
</evidence>
<dbReference type="STRING" id="1123382.SAMN02745221_01726"/>
<dbReference type="OrthoDB" id="501320at2"/>
<evidence type="ECO:0000313" key="10">
    <source>
        <dbReference type="EMBL" id="SHH11807.1"/>
    </source>
</evidence>
<evidence type="ECO:0000259" key="9">
    <source>
        <dbReference type="PROSITE" id="PS50893"/>
    </source>
</evidence>
<dbReference type="Gene3D" id="3.40.50.300">
    <property type="entry name" value="P-loop containing nucleotide triphosphate hydrolases"/>
    <property type="match status" value="2"/>
</dbReference>
<dbReference type="PANTHER" id="PTHR43553:SF24">
    <property type="entry name" value="ENERGY-COUPLING FACTOR TRANSPORTER ATP-BINDING PROTEIN ECFA1"/>
    <property type="match status" value="1"/>
</dbReference>
<dbReference type="InterPro" id="IPR050095">
    <property type="entry name" value="ECF_ABC_transporter_ATP-bd"/>
</dbReference>
<dbReference type="SUPFAM" id="SSF52540">
    <property type="entry name" value="P-loop containing nucleoside triphosphate hydrolases"/>
    <property type="match status" value="2"/>
</dbReference>
<comment type="similarity">
    <text evidence="2">Belongs to the ABC transporter superfamily.</text>
</comment>